<evidence type="ECO:0000313" key="2">
    <source>
        <dbReference type="EMBL" id="GAB13270.1"/>
    </source>
</evidence>
<dbReference type="eggNOG" id="COG1028">
    <property type="taxonomic scope" value="Bacteria"/>
</dbReference>
<protein>
    <submittedName>
        <fullName evidence="2">Putative oxidoreductase</fullName>
    </submittedName>
</protein>
<dbReference type="Pfam" id="PF13561">
    <property type="entry name" value="adh_short_C2"/>
    <property type="match status" value="1"/>
</dbReference>
<dbReference type="STRING" id="1077972.ARGLB_037_01210"/>
<organism evidence="2 3">
    <name type="scientific">Arthrobacter globiformis (strain ATCC 8010 / DSM 20124 / JCM 1332 / NBRC 12137 / NCIMB 8907 / NRRL B-2979 / 168)</name>
    <dbReference type="NCBI Taxonomy" id="1077972"/>
    <lineage>
        <taxon>Bacteria</taxon>
        <taxon>Bacillati</taxon>
        <taxon>Actinomycetota</taxon>
        <taxon>Actinomycetes</taxon>
        <taxon>Micrococcales</taxon>
        <taxon>Micrococcaceae</taxon>
        <taxon>Arthrobacter</taxon>
    </lineage>
</organism>
<dbReference type="Gene3D" id="3.40.50.720">
    <property type="entry name" value="NAD(P)-binding Rossmann-like Domain"/>
    <property type="match status" value="1"/>
</dbReference>
<evidence type="ECO:0000313" key="3">
    <source>
        <dbReference type="Proteomes" id="UP000003828"/>
    </source>
</evidence>
<sequence>MTARTVVITGGSSGIGLATAQKFLDNNDTVIVLDRNPSPLDVQTVPVDLADSGSIAAAVTALPDNIDILCNVAGVAGTAGARTVLSVNFLGIRELTEKAAPKITTGGAVVNVASTSGWYWRDHLDDVASLIQAPDADAALAALKLSESDGYLAYNRAKEAVVAWTILAAQKYFGRFRINSVSPGPIQTPLLDSFYESMGAEELDPIVQRSGRPGTPAEIANVAWFLTTPESHWINGTDLVADFGAEAFLAIQDKAPHLASDHQPA</sequence>
<dbReference type="EMBL" id="BAEG01000037">
    <property type="protein sequence ID" value="GAB13270.1"/>
    <property type="molecule type" value="Genomic_DNA"/>
</dbReference>
<name>H0QK30_ARTG1</name>
<dbReference type="OrthoDB" id="9809287at2"/>
<comment type="similarity">
    <text evidence="1">Belongs to the short-chain dehydrogenases/reductases (SDR) family.</text>
</comment>
<dbReference type="Proteomes" id="UP000003828">
    <property type="component" value="Unassembled WGS sequence"/>
</dbReference>
<dbReference type="InterPro" id="IPR036291">
    <property type="entry name" value="NAD(P)-bd_dom_sf"/>
</dbReference>
<dbReference type="PRINTS" id="PR00081">
    <property type="entry name" value="GDHRDH"/>
</dbReference>
<dbReference type="Pfam" id="PF00106">
    <property type="entry name" value="adh_short"/>
    <property type="match status" value="1"/>
</dbReference>
<dbReference type="PANTHER" id="PTHR43975">
    <property type="entry name" value="ZGC:101858"/>
    <property type="match status" value="1"/>
</dbReference>
<dbReference type="RefSeq" id="WP_003800350.1">
    <property type="nucleotide sequence ID" value="NZ_BAEG01000037.1"/>
</dbReference>
<evidence type="ECO:0000256" key="1">
    <source>
        <dbReference type="RuleBase" id="RU000363"/>
    </source>
</evidence>
<gene>
    <name evidence="2" type="ORF">ARGLB_037_01210</name>
</gene>
<dbReference type="SUPFAM" id="SSF51735">
    <property type="entry name" value="NAD(P)-binding Rossmann-fold domains"/>
    <property type="match status" value="1"/>
</dbReference>
<dbReference type="AlphaFoldDB" id="H0QK30"/>
<keyword evidence="3" id="KW-1185">Reference proteome</keyword>
<reference evidence="2 3" key="1">
    <citation type="submission" date="2011-12" db="EMBL/GenBank/DDBJ databases">
        <title>Whole genome shotgun sequence of Arthrobacter globiformis NBRC 12137.</title>
        <authorList>
            <person name="Miyazawa S."/>
            <person name="Hosoyama A."/>
            <person name="Tsuchikane K."/>
            <person name="Katsumata H."/>
            <person name="Yamazaki S."/>
            <person name="Fujita N."/>
        </authorList>
    </citation>
    <scope>NUCLEOTIDE SEQUENCE [LARGE SCALE GENOMIC DNA]</scope>
    <source>
        <strain evidence="2 3">NBRC 12137</strain>
    </source>
</reference>
<dbReference type="InterPro" id="IPR002347">
    <property type="entry name" value="SDR_fam"/>
</dbReference>
<dbReference type="PANTHER" id="PTHR43975:SF2">
    <property type="entry name" value="EG:BACR7A4.14 PROTEIN-RELATED"/>
    <property type="match status" value="1"/>
</dbReference>
<dbReference type="PRINTS" id="PR00080">
    <property type="entry name" value="SDRFAMILY"/>
</dbReference>
<proteinExistence type="inferred from homology"/>
<accession>H0QK30</accession>
<comment type="caution">
    <text evidence="2">The sequence shown here is derived from an EMBL/GenBank/DDBJ whole genome shotgun (WGS) entry which is preliminary data.</text>
</comment>